<gene>
    <name evidence="1" type="ORF">Bpfe_014828</name>
</gene>
<sequence>ITSGAMAGDFKANRMEMYQTLTRVGTNYNELSSCLISIFKYYNYHNVVLFYDGDGHSKVMYKLCHVVINAMYESFL</sequence>
<dbReference type="GO" id="GO:0007165">
    <property type="term" value="P:signal transduction"/>
    <property type="evidence" value="ECO:0007669"/>
    <property type="project" value="TreeGrafter"/>
</dbReference>
<accession>A0AAD8BKD1</accession>
<evidence type="ECO:0000313" key="1">
    <source>
        <dbReference type="EMBL" id="KAK0055762.1"/>
    </source>
</evidence>
<evidence type="ECO:0000313" key="2">
    <source>
        <dbReference type="Proteomes" id="UP001233172"/>
    </source>
</evidence>
<dbReference type="AlphaFoldDB" id="A0AAD8BKD1"/>
<feature type="non-terminal residue" evidence="1">
    <location>
        <position position="76"/>
    </location>
</feature>
<dbReference type="InterPro" id="IPR028082">
    <property type="entry name" value="Peripla_BP_I"/>
</dbReference>
<feature type="non-terminal residue" evidence="1">
    <location>
        <position position="1"/>
    </location>
</feature>
<proteinExistence type="predicted"/>
<dbReference type="PANTHER" id="PTHR44755:SF11">
    <property type="entry name" value="ATRIAL NATRIURETIC PEPTIDE RECEPTOR 3 ISOFORM X1"/>
    <property type="match status" value="1"/>
</dbReference>
<dbReference type="InterPro" id="IPR052612">
    <property type="entry name" value="ANP_Clearance_Receptor"/>
</dbReference>
<dbReference type="GO" id="GO:0038023">
    <property type="term" value="F:signaling receptor activity"/>
    <property type="evidence" value="ECO:0007669"/>
    <property type="project" value="TreeGrafter"/>
</dbReference>
<protein>
    <submittedName>
        <fullName evidence="1">Atrial natriuretic peptide receptor 3</fullName>
    </submittedName>
</protein>
<keyword evidence="2" id="KW-1185">Reference proteome</keyword>
<dbReference type="Proteomes" id="UP001233172">
    <property type="component" value="Unassembled WGS sequence"/>
</dbReference>
<reference evidence="1" key="2">
    <citation type="submission" date="2023-04" db="EMBL/GenBank/DDBJ databases">
        <authorList>
            <person name="Bu L."/>
            <person name="Lu L."/>
            <person name="Laidemitt M.R."/>
            <person name="Zhang S.M."/>
            <person name="Mutuku M."/>
            <person name="Mkoji G."/>
            <person name="Steinauer M."/>
            <person name="Loker E.S."/>
        </authorList>
    </citation>
    <scope>NUCLEOTIDE SEQUENCE</scope>
    <source>
        <strain evidence="1">KasaAsao</strain>
        <tissue evidence="1">Whole Snail</tissue>
    </source>
</reference>
<keyword evidence="1" id="KW-0675">Receptor</keyword>
<name>A0AAD8BKD1_BIOPF</name>
<dbReference type="GO" id="GO:0017046">
    <property type="term" value="F:peptide hormone binding"/>
    <property type="evidence" value="ECO:0007669"/>
    <property type="project" value="TreeGrafter"/>
</dbReference>
<organism evidence="1 2">
    <name type="scientific">Biomphalaria pfeifferi</name>
    <name type="common">Bloodfluke planorb</name>
    <name type="synonym">Freshwater snail</name>
    <dbReference type="NCBI Taxonomy" id="112525"/>
    <lineage>
        <taxon>Eukaryota</taxon>
        <taxon>Metazoa</taxon>
        <taxon>Spiralia</taxon>
        <taxon>Lophotrochozoa</taxon>
        <taxon>Mollusca</taxon>
        <taxon>Gastropoda</taxon>
        <taxon>Heterobranchia</taxon>
        <taxon>Euthyneura</taxon>
        <taxon>Panpulmonata</taxon>
        <taxon>Hygrophila</taxon>
        <taxon>Lymnaeoidea</taxon>
        <taxon>Planorbidae</taxon>
        <taxon>Biomphalaria</taxon>
    </lineage>
</organism>
<reference evidence="1" key="1">
    <citation type="journal article" date="2023" name="PLoS Negl. Trop. Dis.">
        <title>A genome sequence for Biomphalaria pfeifferi, the major vector snail for the human-infecting parasite Schistosoma mansoni.</title>
        <authorList>
            <person name="Bu L."/>
            <person name="Lu L."/>
            <person name="Laidemitt M.R."/>
            <person name="Zhang S.M."/>
            <person name="Mutuku M."/>
            <person name="Mkoji G."/>
            <person name="Steinauer M."/>
            <person name="Loker E.S."/>
        </authorList>
    </citation>
    <scope>NUCLEOTIDE SEQUENCE</scope>
    <source>
        <strain evidence="1">KasaAsao</strain>
    </source>
</reference>
<dbReference type="EMBL" id="JASAOG010000067">
    <property type="protein sequence ID" value="KAK0055762.1"/>
    <property type="molecule type" value="Genomic_DNA"/>
</dbReference>
<dbReference type="PANTHER" id="PTHR44755">
    <property type="entry name" value="NATRIURETIC PEPTIDE RECEPTOR 3-RELATED"/>
    <property type="match status" value="1"/>
</dbReference>
<dbReference type="SUPFAM" id="SSF53822">
    <property type="entry name" value="Periplasmic binding protein-like I"/>
    <property type="match status" value="1"/>
</dbReference>
<comment type="caution">
    <text evidence="1">The sequence shown here is derived from an EMBL/GenBank/DDBJ whole genome shotgun (WGS) entry which is preliminary data.</text>
</comment>